<keyword evidence="1" id="KW-0472">Membrane</keyword>
<protein>
    <submittedName>
        <fullName evidence="3">Uncharacterized protein</fullName>
    </submittedName>
</protein>
<dbReference type="RefSeq" id="WP_035999671.1">
    <property type="nucleotide sequence ID" value="NZ_FMAE01000004.1"/>
</dbReference>
<name>A0A1C3VXP8_9BRAD</name>
<proteinExistence type="predicted"/>
<accession>A0A1C3VXP8</accession>
<keyword evidence="2" id="KW-0732">Signal</keyword>
<evidence type="ECO:0000313" key="4">
    <source>
        <dbReference type="Proteomes" id="UP000183174"/>
    </source>
</evidence>
<organism evidence="3 4">
    <name type="scientific">Bradyrhizobium yuanmingense</name>
    <dbReference type="NCBI Taxonomy" id="108015"/>
    <lineage>
        <taxon>Bacteria</taxon>
        <taxon>Pseudomonadati</taxon>
        <taxon>Pseudomonadota</taxon>
        <taxon>Alphaproteobacteria</taxon>
        <taxon>Hyphomicrobiales</taxon>
        <taxon>Nitrobacteraceae</taxon>
        <taxon>Bradyrhizobium</taxon>
    </lineage>
</organism>
<feature type="signal peptide" evidence="2">
    <location>
        <begin position="1"/>
        <end position="20"/>
    </location>
</feature>
<keyword evidence="1" id="KW-1133">Transmembrane helix</keyword>
<dbReference type="Proteomes" id="UP000183174">
    <property type="component" value="Unassembled WGS sequence"/>
</dbReference>
<evidence type="ECO:0000256" key="2">
    <source>
        <dbReference type="SAM" id="SignalP"/>
    </source>
</evidence>
<feature type="chain" id="PRO_5008684812" evidence="2">
    <location>
        <begin position="21"/>
        <end position="94"/>
    </location>
</feature>
<reference evidence="3 4" key="1">
    <citation type="submission" date="2016-08" db="EMBL/GenBank/DDBJ databases">
        <authorList>
            <person name="Seilhamer J.J."/>
        </authorList>
    </citation>
    <scope>NUCLEOTIDE SEQUENCE [LARGE SCALE GENOMIC DNA]</scope>
    <source>
        <strain evidence="3 4">CCBAU 10071</strain>
    </source>
</reference>
<keyword evidence="1" id="KW-0812">Transmembrane</keyword>
<feature type="transmembrane region" description="Helical" evidence="1">
    <location>
        <begin position="36"/>
        <end position="57"/>
    </location>
</feature>
<dbReference type="AlphaFoldDB" id="A0A1C3VXP8"/>
<evidence type="ECO:0000256" key="1">
    <source>
        <dbReference type="SAM" id="Phobius"/>
    </source>
</evidence>
<sequence>MKKTLAVLATIAAVGVTAVAAPAPAEARGRGGIGPGLAFGLAAGAITAGAVAASQPYGYYGPRYRYHDGPAYYGPGPYAYYGGPYYRHHHYRHW</sequence>
<dbReference type="EMBL" id="FMAE01000004">
    <property type="protein sequence ID" value="SCB32425.1"/>
    <property type="molecule type" value="Genomic_DNA"/>
</dbReference>
<evidence type="ECO:0000313" key="3">
    <source>
        <dbReference type="EMBL" id="SCB32425.1"/>
    </source>
</evidence>
<gene>
    <name evidence="3" type="ORF">GA0061099_1004787</name>
</gene>